<dbReference type="InterPro" id="IPR000086">
    <property type="entry name" value="NUDIX_hydrolase_dom"/>
</dbReference>
<dbReference type="FunFam" id="1.10.10.1050:FF:000003">
    <property type="entry name" value="Decapping enzyme Dcp2, putative"/>
    <property type="match status" value="1"/>
</dbReference>
<dbReference type="Pfam" id="PF05026">
    <property type="entry name" value="DCP2"/>
    <property type="match status" value="1"/>
</dbReference>
<comment type="subcellular location">
    <subcellularLocation>
        <location evidence="2">Cytoplasm</location>
    </subcellularLocation>
</comment>
<evidence type="ECO:0000256" key="6">
    <source>
        <dbReference type="ARBA" id="ARBA00022801"/>
    </source>
</evidence>
<evidence type="ECO:0000313" key="12">
    <source>
        <dbReference type="Proteomes" id="UP000827284"/>
    </source>
</evidence>
<comment type="similarity">
    <text evidence="3">Belongs to the Nudix hydrolase family. DCP2 subfamily.</text>
</comment>
<dbReference type="GO" id="GO:0003723">
    <property type="term" value="F:RNA binding"/>
    <property type="evidence" value="ECO:0007669"/>
    <property type="project" value="UniProtKB-KW"/>
</dbReference>
<feature type="compositionally biased region" description="Low complexity" evidence="9">
    <location>
        <begin position="334"/>
        <end position="343"/>
    </location>
</feature>
<organism evidence="11 12">
    <name type="scientific">Entomortierella parvispora</name>
    <dbReference type="NCBI Taxonomy" id="205924"/>
    <lineage>
        <taxon>Eukaryota</taxon>
        <taxon>Fungi</taxon>
        <taxon>Fungi incertae sedis</taxon>
        <taxon>Mucoromycota</taxon>
        <taxon>Mortierellomycotina</taxon>
        <taxon>Mortierellomycetes</taxon>
        <taxon>Mortierellales</taxon>
        <taxon>Mortierellaceae</taxon>
        <taxon>Entomortierella</taxon>
    </lineage>
</organism>
<comment type="caution">
    <text evidence="11">The sequence shown here is derived from an EMBL/GenBank/DDBJ whole genome shotgun (WGS) entry which is preliminary data.</text>
</comment>
<evidence type="ECO:0000256" key="7">
    <source>
        <dbReference type="ARBA" id="ARBA00022884"/>
    </source>
</evidence>
<evidence type="ECO:0000313" key="11">
    <source>
        <dbReference type="EMBL" id="GJJ68193.1"/>
    </source>
</evidence>
<feature type="compositionally biased region" description="Low complexity" evidence="9">
    <location>
        <begin position="563"/>
        <end position="573"/>
    </location>
</feature>
<dbReference type="PROSITE" id="PS00893">
    <property type="entry name" value="NUDIX_BOX"/>
    <property type="match status" value="1"/>
</dbReference>
<evidence type="ECO:0000256" key="9">
    <source>
        <dbReference type="SAM" id="MobiDB-lite"/>
    </source>
</evidence>
<keyword evidence="4" id="KW-0963">Cytoplasm</keyword>
<feature type="domain" description="Nudix hydrolase" evidence="10">
    <location>
        <begin position="94"/>
        <end position="222"/>
    </location>
</feature>
<reference evidence="11" key="2">
    <citation type="journal article" date="2022" name="Microbiol. Resour. Announc.">
        <title>Whole-Genome Sequence of Entomortierella parvispora E1425, a Mucoromycotan Fungus Associated with Burkholderiaceae-Related Endosymbiotic Bacteria.</title>
        <authorList>
            <person name="Herlambang A."/>
            <person name="Guo Y."/>
            <person name="Takashima Y."/>
            <person name="Narisawa K."/>
            <person name="Ohta H."/>
            <person name="Nishizawa T."/>
        </authorList>
    </citation>
    <scope>NUCLEOTIDE SEQUENCE</scope>
    <source>
        <strain evidence="11">E1425</strain>
    </source>
</reference>
<dbReference type="SUPFAM" id="SSF55811">
    <property type="entry name" value="Nudix"/>
    <property type="match status" value="1"/>
</dbReference>
<feature type="compositionally biased region" description="Polar residues" evidence="9">
    <location>
        <begin position="219"/>
        <end position="232"/>
    </location>
</feature>
<dbReference type="PROSITE" id="PS51462">
    <property type="entry name" value="NUDIX"/>
    <property type="match status" value="1"/>
</dbReference>
<dbReference type="Pfam" id="PF00293">
    <property type="entry name" value="NUDIX"/>
    <property type="match status" value="1"/>
</dbReference>
<dbReference type="GO" id="GO:0000184">
    <property type="term" value="P:nuclear-transcribed mRNA catabolic process, nonsense-mediated decay"/>
    <property type="evidence" value="ECO:0007669"/>
    <property type="project" value="InterPro"/>
</dbReference>
<feature type="compositionally biased region" description="Polar residues" evidence="9">
    <location>
        <begin position="344"/>
        <end position="353"/>
    </location>
</feature>
<dbReference type="GO" id="GO:0000932">
    <property type="term" value="C:P-body"/>
    <property type="evidence" value="ECO:0007669"/>
    <property type="project" value="TreeGrafter"/>
</dbReference>
<name>A0A9P3H143_9FUNG</name>
<dbReference type="Gene3D" id="3.90.79.10">
    <property type="entry name" value="Nucleoside Triphosphate Pyrophosphohydrolase"/>
    <property type="match status" value="1"/>
</dbReference>
<proteinExistence type="inferred from homology"/>
<keyword evidence="5" id="KW-0479">Metal-binding</keyword>
<dbReference type="Proteomes" id="UP000827284">
    <property type="component" value="Unassembled WGS sequence"/>
</dbReference>
<dbReference type="InterPro" id="IPR036189">
    <property type="entry name" value="DCP2_BoxA_sf"/>
</dbReference>
<keyword evidence="7" id="KW-0694">RNA-binding</keyword>
<evidence type="ECO:0000256" key="8">
    <source>
        <dbReference type="ARBA" id="ARBA00023211"/>
    </source>
</evidence>
<feature type="region of interest" description="Disordered" evidence="9">
    <location>
        <begin position="210"/>
        <end position="235"/>
    </location>
</feature>
<dbReference type="SUPFAM" id="SSF140586">
    <property type="entry name" value="Dcp2 domain-like"/>
    <property type="match status" value="1"/>
</dbReference>
<feature type="compositionally biased region" description="Polar residues" evidence="9">
    <location>
        <begin position="449"/>
        <end position="461"/>
    </location>
</feature>
<dbReference type="EMBL" id="BQFW01000001">
    <property type="protein sequence ID" value="GJJ68193.1"/>
    <property type="molecule type" value="Genomic_DNA"/>
</dbReference>
<evidence type="ECO:0000256" key="5">
    <source>
        <dbReference type="ARBA" id="ARBA00022723"/>
    </source>
</evidence>
<dbReference type="InterPro" id="IPR015797">
    <property type="entry name" value="NUDIX_hydrolase-like_dom_sf"/>
</dbReference>
<evidence type="ECO:0000256" key="4">
    <source>
        <dbReference type="ARBA" id="ARBA00022490"/>
    </source>
</evidence>
<dbReference type="CDD" id="cd03672">
    <property type="entry name" value="NUDIX_Dcp2p_Nudt20"/>
    <property type="match status" value="1"/>
</dbReference>
<protein>
    <submittedName>
        <fullName evidence="11">mRNA-decapping enzyme subunit 2</fullName>
    </submittedName>
</protein>
<dbReference type="SMART" id="SM01125">
    <property type="entry name" value="DCP2"/>
    <property type="match status" value="1"/>
</dbReference>
<feature type="compositionally biased region" description="Polar residues" evidence="9">
    <location>
        <begin position="540"/>
        <end position="551"/>
    </location>
</feature>
<keyword evidence="12" id="KW-1185">Reference proteome</keyword>
<evidence type="ECO:0000256" key="2">
    <source>
        <dbReference type="ARBA" id="ARBA00004496"/>
    </source>
</evidence>
<keyword evidence="8" id="KW-0464">Manganese</keyword>
<dbReference type="GO" id="GO:0000290">
    <property type="term" value="P:deadenylation-dependent decapping of nuclear-transcribed mRNA"/>
    <property type="evidence" value="ECO:0007669"/>
    <property type="project" value="InterPro"/>
</dbReference>
<reference evidence="11" key="1">
    <citation type="submission" date="2021-11" db="EMBL/GenBank/DDBJ databases">
        <authorList>
            <person name="Herlambang A."/>
            <person name="Guo Y."/>
            <person name="Takashima Y."/>
            <person name="Nishizawa T."/>
        </authorList>
    </citation>
    <scope>NUCLEOTIDE SEQUENCE</scope>
    <source>
        <strain evidence="11">E1425</strain>
    </source>
</reference>
<accession>A0A9P3H143</accession>
<evidence type="ECO:0000256" key="1">
    <source>
        <dbReference type="ARBA" id="ARBA00001936"/>
    </source>
</evidence>
<gene>
    <name evidence="11" type="ORF">EMPS_00539</name>
</gene>
<evidence type="ECO:0000259" key="10">
    <source>
        <dbReference type="PROSITE" id="PS51462"/>
    </source>
</evidence>
<feature type="region of interest" description="Disordered" evidence="9">
    <location>
        <begin position="312"/>
        <end position="353"/>
    </location>
</feature>
<feature type="region of interest" description="Disordered" evidence="9">
    <location>
        <begin position="482"/>
        <end position="504"/>
    </location>
</feature>
<dbReference type="GO" id="GO:0030145">
    <property type="term" value="F:manganese ion binding"/>
    <property type="evidence" value="ECO:0007669"/>
    <property type="project" value="InterPro"/>
</dbReference>
<feature type="region of interest" description="Disordered" evidence="9">
    <location>
        <begin position="521"/>
        <end position="595"/>
    </location>
</feature>
<dbReference type="InterPro" id="IPR044099">
    <property type="entry name" value="Dcp2_NUDIX"/>
</dbReference>
<comment type="cofactor">
    <cofactor evidence="1">
        <name>Mn(2+)</name>
        <dbReference type="ChEBI" id="CHEBI:29035"/>
    </cofactor>
</comment>
<dbReference type="OrthoDB" id="18996at2759"/>
<dbReference type="InterPro" id="IPR007722">
    <property type="entry name" value="DCP2_BoxA"/>
</dbReference>
<dbReference type="PANTHER" id="PTHR23114:SF17">
    <property type="entry name" value="M7GPPPN-MRNA HYDROLASE"/>
    <property type="match status" value="1"/>
</dbReference>
<evidence type="ECO:0000256" key="3">
    <source>
        <dbReference type="ARBA" id="ARBA00005279"/>
    </source>
</evidence>
<sequence>MAWANATFNNVLDDLSSRFIINVPDEELASVERIFFQIEQAHWFYEDFIREQNSSLPSFSLKNFSAKFFHHCPLLHEWSDEHETAFVNFMEYKIRVPVCGAIILNETMDKCILVKGWAARSGWGFPKGKINKDEPDTDCAVREVWEETGFDISSRIRDEDYVEQTMKDQRIRLYIIKSVPEDTVFEPQTRKEISKIEWHLLTDLPAYKPKTAERGSYSGKESGSERPSNAKNPSRYYMVTPFLQKLKNWIAAQRRNAKRKGGQNNTNAVHPGHQGPHSHPSAHHHTNGHHVPLPVVSTTAAQADSEILKNMLGIGKPTSPPKDAPATHSRDHSSSSSSARPSTGVLQTDTQNSSESLKALLGIQPNGFTVGGVSPSPVLHSASPAMATPASNGSDALKAMLGIPTSSSSNSLSQVDHNQSGSPFQARAFANQSPRPLHQQALSPPSYHPSPNMSFATSSPHMGSPALANGRKSSMDLLALLNSGGNNNPTNGQGSNGFRGPRDVNSGASPLLAHFLQPRMDNGGLAATHGSDNGHGNGQGTWHNNVPTNQFDYGVHGNTRPLSHSSTSSTSSTRGSFPIGGASLNGTNGQRSKASSMQDFKFDLDALV</sequence>
<dbReference type="InterPro" id="IPR020084">
    <property type="entry name" value="NUDIX_hydrolase_CS"/>
</dbReference>
<feature type="compositionally biased region" description="Low complexity" evidence="9">
    <location>
        <begin position="270"/>
        <end position="279"/>
    </location>
</feature>
<dbReference type="Gene3D" id="1.10.10.1050">
    <property type="entry name" value="Dcp2, box A domain"/>
    <property type="match status" value="1"/>
</dbReference>
<feature type="region of interest" description="Disordered" evidence="9">
    <location>
        <begin position="255"/>
        <end position="292"/>
    </location>
</feature>
<dbReference type="AlphaFoldDB" id="A0A9P3H143"/>
<keyword evidence="6" id="KW-0378">Hydrolase</keyword>
<feature type="compositionally biased region" description="Polar residues" evidence="9">
    <location>
        <begin position="584"/>
        <end position="595"/>
    </location>
</feature>
<dbReference type="PANTHER" id="PTHR23114">
    <property type="entry name" value="M7GPPPN-MRNA HYDROLASE"/>
    <property type="match status" value="1"/>
</dbReference>
<feature type="region of interest" description="Disordered" evidence="9">
    <location>
        <begin position="431"/>
        <end position="469"/>
    </location>
</feature>
<dbReference type="FunFam" id="3.90.79.10:FF:000003">
    <property type="entry name" value="M7GpppN-mRNA hydrolase isoform 2"/>
    <property type="match status" value="1"/>
</dbReference>
<dbReference type="GO" id="GO:0140933">
    <property type="term" value="F:5'-(N(7)-methylguanosine 5'-triphospho)-[mRNA] hydrolase activity"/>
    <property type="evidence" value="ECO:0007669"/>
    <property type="project" value="InterPro"/>
</dbReference>